<keyword evidence="2" id="KW-1185">Reference proteome</keyword>
<dbReference type="AlphaFoldDB" id="A4BUF6"/>
<organism evidence="1 2">
    <name type="scientific">Nitrococcus mobilis Nb-231</name>
    <dbReference type="NCBI Taxonomy" id="314278"/>
    <lineage>
        <taxon>Bacteria</taxon>
        <taxon>Pseudomonadati</taxon>
        <taxon>Pseudomonadota</taxon>
        <taxon>Gammaproteobacteria</taxon>
        <taxon>Chromatiales</taxon>
        <taxon>Ectothiorhodospiraceae</taxon>
        <taxon>Nitrococcus</taxon>
    </lineage>
</organism>
<dbReference type="STRING" id="314278.NB231_02098"/>
<protein>
    <recommendedName>
        <fullName evidence="3">CheW-like domain-containing protein</fullName>
    </recommendedName>
</protein>
<name>A4BUF6_9GAMM</name>
<dbReference type="Proteomes" id="UP000003374">
    <property type="component" value="Unassembled WGS sequence"/>
</dbReference>
<sequence length="51" mass="5680">MVEVADIRAVQIDSTPGIGRRECVRYLHGVVSRNGTPLILLDSVRLFAQQE</sequence>
<reference evidence="1 2" key="1">
    <citation type="submission" date="2006-02" db="EMBL/GenBank/DDBJ databases">
        <authorList>
            <person name="Waterbury J."/>
            <person name="Ferriera S."/>
            <person name="Johnson J."/>
            <person name="Kravitz S."/>
            <person name="Halpern A."/>
            <person name="Remington K."/>
            <person name="Beeson K."/>
            <person name="Tran B."/>
            <person name="Rogers Y.-H."/>
            <person name="Friedman R."/>
            <person name="Venter J.C."/>
        </authorList>
    </citation>
    <scope>NUCLEOTIDE SEQUENCE [LARGE SCALE GENOMIC DNA]</scope>
    <source>
        <strain evidence="1 2">Nb-231</strain>
    </source>
</reference>
<evidence type="ECO:0000313" key="2">
    <source>
        <dbReference type="Proteomes" id="UP000003374"/>
    </source>
</evidence>
<gene>
    <name evidence="1" type="ORF">NB231_02098</name>
</gene>
<comment type="caution">
    <text evidence="1">The sequence shown here is derived from an EMBL/GenBank/DDBJ whole genome shotgun (WGS) entry which is preliminary data.</text>
</comment>
<dbReference type="HOGENOM" id="CLU_3101395_0_0_6"/>
<proteinExistence type="predicted"/>
<accession>A4BUF6</accession>
<dbReference type="EMBL" id="AAOF01000018">
    <property type="protein sequence ID" value="EAR20670.1"/>
    <property type="molecule type" value="Genomic_DNA"/>
</dbReference>
<dbReference type="RefSeq" id="WP_004999332.1">
    <property type="nucleotide sequence ID" value="NZ_CH672427.1"/>
</dbReference>
<evidence type="ECO:0000313" key="1">
    <source>
        <dbReference type="EMBL" id="EAR20670.1"/>
    </source>
</evidence>
<evidence type="ECO:0008006" key="3">
    <source>
        <dbReference type="Google" id="ProtNLM"/>
    </source>
</evidence>